<sequence>MVYRVDFFCAGGDQRAAAAEFKGYTKAEIMVVMNPQQNSANCEQFDVKVWPVHEEWMDKNETLNQPAFVGSAIRVANGATHRIHFSNHFHLRISPPLGPNDDKVYFVEIKWQGNEGQCQTYRTQTEESAQIVMVGEEKETGGESGQNERQQQQKQKKHYYDIFVWKTSKMWVDKAAQLNVEDIMKIIPSRIKIEMREFDVKIANESTHILNWTSNQSKKNLKRASHESDENNLATKQQKLYIMDEQMEELQTKIEEMKRQNEMKTEEMSNKINHIGNEIIVQMKQQNEKNLKELQEKITETNRQNEKQINGIRTEIGQIKQKENEKKKLEELLEETKQENDQKMCDKINKSKSEEIEKMREQIGQLHKEIAVIKQNSEGKMQEIFTQFGRIQTGIDELKHQNENMEQISTQIEQFGAEIAQIKQQQQKGKENESEDGEEAKCEMNSLRNEFNGLRTTVLELKQFLENEYNGPTGEPPDANLDNSAGALNVTERRPIDHTMEQRMTELEQSVRLMRGQSDMGNNTEHGMLHRFFWRPMRALENAAAVAEGLSTPSLHCRIFRRL</sequence>
<dbReference type="Proteomes" id="UP001620645">
    <property type="component" value="Unassembled WGS sequence"/>
</dbReference>
<evidence type="ECO:0000313" key="2">
    <source>
        <dbReference type="EMBL" id="KAL3075331.1"/>
    </source>
</evidence>
<gene>
    <name evidence="2" type="ORF">niasHS_014497</name>
</gene>
<accession>A0ABD2I871</accession>
<reference evidence="2 3" key="1">
    <citation type="submission" date="2024-10" db="EMBL/GenBank/DDBJ databases">
        <authorList>
            <person name="Kim D."/>
        </authorList>
    </citation>
    <scope>NUCLEOTIDE SEQUENCE [LARGE SCALE GENOMIC DNA]</scope>
    <source>
        <strain evidence="2">Taebaek</strain>
    </source>
</reference>
<feature type="region of interest" description="Disordered" evidence="1">
    <location>
        <begin position="421"/>
        <end position="442"/>
    </location>
</feature>
<name>A0ABD2I871_HETSC</name>
<evidence type="ECO:0000313" key="3">
    <source>
        <dbReference type="Proteomes" id="UP001620645"/>
    </source>
</evidence>
<protein>
    <submittedName>
        <fullName evidence="2">Uncharacterized protein</fullName>
    </submittedName>
</protein>
<comment type="caution">
    <text evidence="2">The sequence shown here is derived from an EMBL/GenBank/DDBJ whole genome shotgun (WGS) entry which is preliminary data.</text>
</comment>
<keyword evidence="3" id="KW-1185">Reference proteome</keyword>
<organism evidence="2 3">
    <name type="scientific">Heterodera schachtii</name>
    <name type="common">Sugarbeet cyst nematode worm</name>
    <name type="synonym">Tylenchus schachtii</name>
    <dbReference type="NCBI Taxonomy" id="97005"/>
    <lineage>
        <taxon>Eukaryota</taxon>
        <taxon>Metazoa</taxon>
        <taxon>Ecdysozoa</taxon>
        <taxon>Nematoda</taxon>
        <taxon>Chromadorea</taxon>
        <taxon>Rhabditida</taxon>
        <taxon>Tylenchina</taxon>
        <taxon>Tylenchomorpha</taxon>
        <taxon>Tylenchoidea</taxon>
        <taxon>Heteroderidae</taxon>
        <taxon>Heteroderinae</taxon>
        <taxon>Heterodera</taxon>
    </lineage>
</organism>
<dbReference type="AlphaFoldDB" id="A0ABD2I871"/>
<dbReference type="EMBL" id="JBICCN010000353">
    <property type="protein sequence ID" value="KAL3075331.1"/>
    <property type="molecule type" value="Genomic_DNA"/>
</dbReference>
<evidence type="ECO:0000256" key="1">
    <source>
        <dbReference type="SAM" id="MobiDB-lite"/>
    </source>
</evidence>
<proteinExistence type="predicted"/>